<feature type="domain" description="Fructose-1-6-bisphosphatase class 1 C-terminal" evidence="14">
    <location>
        <begin position="208"/>
        <end position="333"/>
    </location>
</feature>
<evidence type="ECO:0000259" key="13">
    <source>
        <dbReference type="Pfam" id="PF00316"/>
    </source>
</evidence>
<dbReference type="FunFam" id="3.30.540.10:FF:000019">
    <property type="entry name" value="Fructose-1,6-bisphosphatase, chloroplastic"/>
    <property type="match status" value="1"/>
</dbReference>
<dbReference type="GO" id="GO:0005829">
    <property type="term" value="C:cytosol"/>
    <property type="evidence" value="ECO:0007669"/>
    <property type="project" value="TreeGrafter"/>
</dbReference>
<evidence type="ECO:0000256" key="10">
    <source>
        <dbReference type="ARBA" id="ARBA00024331"/>
    </source>
</evidence>
<keyword evidence="7 12" id="KW-0378">Hydrolase</keyword>
<dbReference type="PIRSF" id="PIRSF500210">
    <property type="entry name" value="FBPtase"/>
    <property type="match status" value="1"/>
</dbReference>
<comment type="pathway">
    <text evidence="10">Carbohydrate biosynthesis.</text>
</comment>
<dbReference type="HAMAP" id="MF_01855">
    <property type="entry name" value="FBPase_class1"/>
    <property type="match status" value="1"/>
</dbReference>
<dbReference type="PRINTS" id="PR00115">
    <property type="entry name" value="F16BPHPHTASE"/>
</dbReference>
<evidence type="ECO:0000256" key="11">
    <source>
        <dbReference type="ARBA" id="ARBA00032973"/>
    </source>
</evidence>
<dbReference type="Pfam" id="PF18913">
    <property type="entry name" value="FBPase_C"/>
    <property type="match status" value="1"/>
</dbReference>
<dbReference type="GO" id="GO:0006002">
    <property type="term" value="P:fructose 6-phosphate metabolic process"/>
    <property type="evidence" value="ECO:0007669"/>
    <property type="project" value="TreeGrafter"/>
</dbReference>
<dbReference type="Proteomes" id="UP000195570">
    <property type="component" value="Unassembled WGS sequence"/>
</dbReference>
<sequence>MPDYSRVPSTLMQFLMHNQPKGSRGAFTLLMMAIQTSVKVIEMNIRSAGAQGLFGHLNDGRANATGDEQAKLDVVANNAFKAYLMSSASVSFMGSEEDESIVVVSSGQQGDYVVFFDPLDGSSNIDANISIGSVWGIWCLPKGTKVRTTKDALKVLPRLSGRYLVSSGYAMYGTATNLVITTGSGVNGFTLDTTVGEFIHTHPNITLPQSRPIYSVNEGNLRHWDAWFKQYLHHIKNEGEKAYTARYIGSMVADIHRTLLYGGIFCYPGDKKKPGGKLRLMYEAAPMAFLIEQAGGLALTGDGRLLDVVPKEIHQRAPVFMGSRREVELCMSFKQKYNDRGGVQRERSKL</sequence>
<evidence type="ECO:0000259" key="14">
    <source>
        <dbReference type="Pfam" id="PF18913"/>
    </source>
</evidence>
<dbReference type="GO" id="GO:0042132">
    <property type="term" value="F:fructose 1,6-bisphosphate 1-phosphatase activity"/>
    <property type="evidence" value="ECO:0007669"/>
    <property type="project" value="UniProtKB-EC"/>
</dbReference>
<dbReference type="GO" id="GO:0005986">
    <property type="term" value="P:sucrose biosynthetic process"/>
    <property type="evidence" value="ECO:0007669"/>
    <property type="project" value="TreeGrafter"/>
</dbReference>
<evidence type="ECO:0000256" key="1">
    <source>
        <dbReference type="ARBA" id="ARBA00001273"/>
    </source>
</evidence>
<dbReference type="InterPro" id="IPR044015">
    <property type="entry name" value="FBPase_C_dom"/>
</dbReference>
<dbReference type="SUPFAM" id="SSF56655">
    <property type="entry name" value="Carbohydrate phosphatase"/>
    <property type="match status" value="1"/>
</dbReference>
<dbReference type="Pfam" id="PF00316">
    <property type="entry name" value="FBPase"/>
    <property type="match status" value="1"/>
</dbReference>
<name>A0A1G4HZA9_TRYEQ</name>
<dbReference type="GO" id="GO:0006000">
    <property type="term" value="P:fructose metabolic process"/>
    <property type="evidence" value="ECO:0007669"/>
    <property type="project" value="TreeGrafter"/>
</dbReference>
<dbReference type="GO" id="GO:0006094">
    <property type="term" value="P:gluconeogenesis"/>
    <property type="evidence" value="ECO:0007669"/>
    <property type="project" value="TreeGrafter"/>
</dbReference>
<accession>A0A1G4HZA9</accession>
<dbReference type="GO" id="GO:0030388">
    <property type="term" value="P:fructose 1,6-bisphosphate metabolic process"/>
    <property type="evidence" value="ECO:0007669"/>
    <property type="project" value="TreeGrafter"/>
</dbReference>
<gene>
    <name evidence="15" type="ORF">TEOVI_000653500</name>
</gene>
<dbReference type="Gene3D" id="3.30.540.10">
    <property type="entry name" value="Fructose-1,6-Bisphosphatase, subunit A, domain 1"/>
    <property type="match status" value="1"/>
</dbReference>
<dbReference type="InterPro" id="IPR000146">
    <property type="entry name" value="FBPase_class-1"/>
</dbReference>
<evidence type="ECO:0000256" key="12">
    <source>
        <dbReference type="RuleBase" id="RU000508"/>
    </source>
</evidence>
<keyword evidence="6" id="KW-0479">Metal-binding</keyword>
<reference evidence="15" key="1">
    <citation type="submission" date="2016-09" db="EMBL/GenBank/DDBJ databases">
        <authorList>
            <person name="Hebert L."/>
            <person name="Moumen B."/>
        </authorList>
    </citation>
    <scope>NUCLEOTIDE SEQUENCE [LARGE SCALE GENOMIC DNA]</scope>
    <source>
        <strain evidence="15">OVI</strain>
    </source>
</reference>
<evidence type="ECO:0000256" key="7">
    <source>
        <dbReference type="ARBA" id="ARBA00022801"/>
    </source>
</evidence>
<dbReference type="CDD" id="cd00354">
    <property type="entry name" value="FBPase"/>
    <property type="match status" value="1"/>
</dbReference>
<dbReference type="Gene3D" id="3.40.190.80">
    <property type="match status" value="1"/>
</dbReference>
<dbReference type="AlphaFoldDB" id="A0A1G4HZA9"/>
<feature type="domain" description="Fructose-1-6-bisphosphatase class I N-terminal" evidence="13">
    <location>
        <begin position="10"/>
        <end position="203"/>
    </location>
</feature>
<keyword evidence="9 12" id="KW-0119">Carbohydrate metabolism</keyword>
<evidence type="ECO:0000256" key="2">
    <source>
        <dbReference type="ARBA" id="ARBA00001946"/>
    </source>
</evidence>
<comment type="caution">
    <text evidence="15">The sequence shown here is derived from an EMBL/GenBank/DDBJ whole genome shotgun (WGS) entry which is preliminary data.</text>
</comment>
<comment type="similarity">
    <text evidence="3 12">Belongs to the FBPase class 1 family.</text>
</comment>
<keyword evidence="8" id="KW-0460">Magnesium</keyword>
<evidence type="ECO:0000313" key="16">
    <source>
        <dbReference type="Proteomes" id="UP000195570"/>
    </source>
</evidence>
<proteinExistence type="inferred from homology"/>
<organism evidence="15 16">
    <name type="scientific">Trypanosoma equiperdum</name>
    <dbReference type="NCBI Taxonomy" id="5694"/>
    <lineage>
        <taxon>Eukaryota</taxon>
        <taxon>Discoba</taxon>
        <taxon>Euglenozoa</taxon>
        <taxon>Kinetoplastea</taxon>
        <taxon>Metakinetoplastina</taxon>
        <taxon>Trypanosomatida</taxon>
        <taxon>Trypanosomatidae</taxon>
        <taxon>Trypanosoma</taxon>
    </lineage>
</organism>
<dbReference type="EC" id="3.1.3.11" evidence="5"/>
<evidence type="ECO:0000256" key="5">
    <source>
        <dbReference type="ARBA" id="ARBA00013093"/>
    </source>
</evidence>
<comment type="subunit">
    <text evidence="4">Homotetramer.</text>
</comment>
<comment type="cofactor">
    <cofactor evidence="2">
        <name>Mg(2+)</name>
        <dbReference type="ChEBI" id="CHEBI:18420"/>
    </cofactor>
</comment>
<dbReference type="GO" id="GO:0046872">
    <property type="term" value="F:metal ion binding"/>
    <property type="evidence" value="ECO:0007669"/>
    <property type="project" value="UniProtKB-KW"/>
</dbReference>
<dbReference type="PANTHER" id="PTHR11556:SF1">
    <property type="entry name" value="FRUCTOSE-BISPHOSPHATASE"/>
    <property type="match status" value="1"/>
</dbReference>
<dbReference type="InterPro" id="IPR033391">
    <property type="entry name" value="FBPase_N"/>
</dbReference>
<dbReference type="VEuPathDB" id="TriTrypDB:TEOVI_000653500"/>
<keyword evidence="16" id="KW-1185">Reference proteome</keyword>
<dbReference type="PANTHER" id="PTHR11556">
    <property type="entry name" value="FRUCTOSE-1,6-BISPHOSPHATASE-RELATED"/>
    <property type="match status" value="1"/>
</dbReference>
<evidence type="ECO:0000256" key="3">
    <source>
        <dbReference type="ARBA" id="ARBA00010941"/>
    </source>
</evidence>
<evidence type="ECO:0000256" key="6">
    <source>
        <dbReference type="ARBA" id="ARBA00022723"/>
    </source>
</evidence>
<comment type="catalytic activity">
    <reaction evidence="1">
        <text>beta-D-fructose 1,6-bisphosphate + H2O = beta-D-fructose 6-phosphate + phosphate</text>
        <dbReference type="Rhea" id="RHEA:11064"/>
        <dbReference type="ChEBI" id="CHEBI:15377"/>
        <dbReference type="ChEBI" id="CHEBI:32966"/>
        <dbReference type="ChEBI" id="CHEBI:43474"/>
        <dbReference type="ChEBI" id="CHEBI:57634"/>
        <dbReference type="EC" id="3.1.3.11"/>
    </reaction>
</comment>
<dbReference type="PIRSF" id="PIRSF000904">
    <property type="entry name" value="FBPtase_SBPase"/>
    <property type="match status" value="1"/>
</dbReference>
<dbReference type="RefSeq" id="XP_067076407.1">
    <property type="nucleotide sequence ID" value="XM_067220306.1"/>
</dbReference>
<protein>
    <recommendedName>
        <fullName evidence="5">fructose-bisphosphatase</fullName>
        <ecNumber evidence="5">3.1.3.11</ecNumber>
    </recommendedName>
    <alternativeName>
        <fullName evidence="11">D-fructose-1,6-bisphosphate 1-phosphohydrolase</fullName>
    </alternativeName>
</protein>
<evidence type="ECO:0000256" key="4">
    <source>
        <dbReference type="ARBA" id="ARBA00011881"/>
    </source>
</evidence>
<dbReference type="FunFam" id="3.40.190.80:FF:000001">
    <property type="entry name" value="Fructose-1,6-bisphosphatase class 1"/>
    <property type="match status" value="1"/>
</dbReference>
<evidence type="ECO:0000313" key="15">
    <source>
        <dbReference type="EMBL" id="SCU64695.1"/>
    </source>
</evidence>
<dbReference type="EMBL" id="CZPT02000123">
    <property type="protein sequence ID" value="SCU64695.1"/>
    <property type="molecule type" value="Genomic_DNA"/>
</dbReference>
<dbReference type="InterPro" id="IPR028343">
    <property type="entry name" value="FBPtase"/>
</dbReference>
<evidence type="ECO:0000256" key="8">
    <source>
        <dbReference type="ARBA" id="ARBA00022842"/>
    </source>
</evidence>
<evidence type="ECO:0000256" key="9">
    <source>
        <dbReference type="ARBA" id="ARBA00023277"/>
    </source>
</evidence>
<dbReference type="GeneID" id="92380469"/>